<accession>A0A6J8EKV3</accession>
<dbReference type="EMBL" id="CACVKT020009160">
    <property type="protein sequence ID" value="CAC5420553.1"/>
    <property type="molecule type" value="Genomic_DNA"/>
</dbReference>
<name>A0A6J8EKV3_MYTCO</name>
<gene>
    <name evidence="1" type="ORF">MCOR_52772</name>
</gene>
<reference evidence="1 2" key="1">
    <citation type="submission" date="2020-06" db="EMBL/GenBank/DDBJ databases">
        <authorList>
            <person name="Li R."/>
            <person name="Bekaert M."/>
        </authorList>
    </citation>
    <scope>NUCLEOTIDE SEQUENCE [LARGE SCALE GENOMIC DNA]</scope>
    <source>
        <strain evidence="2">wild</strain>
    </source>
</reference>
<organism evidence="1 2">
    <name type="scientific">Mytilus coruscus</name>
    <name type="common">Sea mussel</name>
    <dbReference type="NCBI Taxonomy" id="42192"/>
    <lineage>
        <taxon>Eukaryota</taxon>
        <taxon>Metazoa</taxon>
        <taxon>Spiralia</taxon>
        <taxon>Lophotrochozoa</taxon>
        <taxon>Mollusca</taxon>
        <taxon>Bivalvia</taxon>
        <taxon>Autobranchia</taxon>
        <taxon>Pteriomorphia</taxon>
        <taxon>Mytilida</taxon>
        <taxon>Mytiloidea</taxon>
        <taxon>Mytilidae</taxon>
        <taxon>Mytilinae</taxon>
        <taxon>Mytilus</taxon>
    </lineage>
</organism>
<sequence>MLDCELSVEEVLNALLSSKSGKAPGYDEIPVELYKNQTTLMALTRMFNVCYNSGKVPFMWSKGVITPIPKSSTSVSQGNIIGVRYNWRGIQSEVDTTCGGNIIGGRHNWRGIQSKVDTMSGTYYRKKINLEKDTIGSRHNEWVISEEDKIGSRYNQGYILSVEDIIGEGYNRK</sequence>
<dbReference type="Proteomes" id="UP000507470">
    <property type="component" value="Unassembled WGS sequence"/>
</dbReference>
<evidence type="ECO:0000313" key="1">
    <source>
        <dbReference type="EMBL" id="CAC5420553.1"/>
    </source>
</evidence>
<dbReference type="AlphaFoldDB" id="A0A6J8EKV3"/>
<evidence type="ECO:0000313" key="2">
    <source>
        <dbReference type="Proteomes" id="UP000507470"/>
    </source>
</evidence>
<evidence type="ECO:0008006" key="3">
    <source>
        <dbReference type="Google" id="ProtNLM"/>
    </source>
</evidence>
<protein>
    <recommendedName>
        <fullName evidence="3">Reverse transcriptase domain-containing protein</fullName>
    </recommendedName>
</protein>
<keyword evidence="2" id="KW-1185">Reference proteome</keyword>
<proteinExistence type="predicted"/>
<dbReference type="OrthoDB" id="3067660at2759"/>